<keyword evidence="2" id="KW-0943">RNA-mediated gene silencing</keyword>
<feature type="domain" description="Zinc finger-XS" evidence="6">
    <location>
        <begin position="249"/>
        <end position="285"/>
    </location>
</feature>
<feature type="domain" description="XS" evidence="5">
    <location>
        <begin position="320"/>
        <end position="434"/>
    </location>
</feature>
<dbReference type="Gene3D" id="3.30.70.2890">
    <property type="entry name" value="XS domain"/>
    <property type="match status" value="1"/>
</dbReference>
<evidence type="ECO:0000313" key="7">
    <source>
        <dbReference type="EMBL" id="ERM99740.1"/>
    </source>
</evidence>
<dbReference type="AlphaFoldDB" id="W1NWU3"/>
<keyword evidence="8" id="KW-1185">Reference proteome</keyword>
<keyword evidence="1" id="KW-0175">Coiled coil</keyword>
<dbReference type="InterPro" id="IPR038588">
    <property type="entry name" value="XS_domain_sf"/>
</dbReference>
<accession>W1NWU3</accession>
<evidence type="ECO:0000259" key="5">
    <source>
        <dbReference type="Pfam" id="PF03468"/>
    </source>
</evidence>
<dbReference type="InterPro" id="IPR005381">
    <property type="entry name" value="Znf-XS_domain"/>
</dbReference>
<feature type="compositionally biased region" description="Acidic residues" evidence="4">
    <location>
        <begin position="188"/>
        <end position="209"/>
    </location>
</feature>
<feature type="region of interest" description="Disordered" evidence="4">
    <location>
        <begin position="1"/>
        <end position="45"/>
    </location>
</feature>
<feature type="compositionally biased region" description="Basic and acidic residues" evidence="4">
    <location>
        <begin position="155"/>
        <end position="184"/>
    </location>
</feature>
<dbReference type="EMBL" id="KI394994">
    <property type="protein sequence ID" value="ERM99740.1"/>
    <property type="molecule type" value="Genomic_DNA"/>
</dbReference>
<comment type="similarity">
    <text evidence="3">Belongs to the SGS3 family.</text>
</comment>
<dbReference type="PANTHER" id="PTHR46602">
    <property type="entry name" value="PROTEIN SUPPRESSOR OF GENE SILENCING 3"/>
    <property type="match status" value="1"/>
</dbReference>
<organism evidence="7 8">
    <name type="scientific">Amborella trichopoda</name>
    <dbReference type="NCBI Taxonomy" id="13333"/>
    <lineage>
        <taxon>Eukaryota</taxon>
        <taxon>Viridiplantae</taxon>
        <taxon>Streptophyta</taxon>
        <taxon>Embryophyta</taxon>
        <taxon>Tracheophyta</taxon>
        <taxon>Spermatophyta</taxon>
        <taxon>Magnoliopsida</taxon>
        <taxon>Amborellales</taxon>
        <taxon>Amborellaceae</taxon>
        <taxon>Amborella</taxon>
    </lineage>
</organism>
<evidence type="ECO:0008006" key="9">
    <source>
        <dbReference type="Google" id="ProtNLM"/>
    </source>
</evidence>
<evidence type="ECO:0000256" key="2">
    <source>
        <dbReference type="ARBA" id="ARBA00023158"/>
    </source>
</evidence>
<evidence type="ECO:0000259" key="6">
    <source>
        <dbReference type="Pfam" id="PF03470"/>
    </source>
</evidence>
<dbReference type="InterPro" id="IPR005380">
    <property type="entry name" value="XS_domain"/>
</dbReference>
<dbReference type="OrthoDB" id="1936239at2759"/>
<gene>
    <name evidence="7" type="ORF">AMTR_s00099p00111970</name>
</gene>
<dbReference type="GO" id="GO:0051607">
    <property type="term" value="P:defense response to virus"/>
    <property type="evidence" value="ECO:0007669"/>
    <property type="project" value="InterPro"/>
</dbReference>
<reference evidence="8" key="1">
    <citation type="journal article" date="2013" name="Science">
        <title>The Amborella genome and the evolution of flowering plants.</title>
        <authorList>
            <consortium name="Amborella Genome Project"/>
        </authorList>
    </citation>
    <scope>NUCLEOTIDE SEQUENCE [LARGE SCALE GENOMIC DNA]</scope>
</reference>
<protein>
    <recommendedName>
        <fullName evidence="9">XS domain-containing protein</fullName>
    </recommendedName>
</protein>
<dbReference type="Gramene" id="ERM99740">
    <property type="protein sequence ID" value="ERM99740"/>
    <property type="gene ID" value="AMTR_s00099p00111970"/>
</dbReference>
<evidence type="ECO:0000256" key="1">
    <source>
        <dbReference type="ARBA" id="ARBA00023054"/>
    </source>
</evidence>
<dbReference type="InterPro" id="IPR044287">
    <property type="entry name" value="SGS3"/>
</dbReference>
<feature type="compositionally biased region" description="Polar residues" evidence="4">
    <location>
        <begin position="145"/>
        <end position="154"/>
    </location>
</feature>
<feature type="region of interest" description="Disordered" evidence="4">
    <location>
        <begin position="61"/>
        <end position="214"/>
    </location>
</feature>
<dbReference type="GO" id="GO:0031047">
    <property type="term" value="P:regulatory ncRNA-mediated gene silencing"/>
    <property type="evidence" value="ECO:0007669"/>
    <property type="project" value="UniProtKB-KW"/>
</dbReference>
<evidence type="ECO:0000256" key="3">
    <source>
        <dbReference type="ARBA" id="ARBA00024022"/>
    </source>
</evidence>
<sequence>MLPKKNSNPGGANSSPKTKSTIENQHWGSSSGSHETTRTNPASWADASEFSVDVVEDWGEWEAQGRKSRKPKQQQNTVQPDPRPSNLSGRAPNNNWHQQSHEPKKQVNSRENPWLQTSKWEADYIGPPPVIPPPLENGWQWQWQSQAGSLNRASNESKDKTQVGDPSSIREDDRSPDVEDHKFADSPSESDDLEEDSDDDLLSDGDYDSDISQKSHSELKKNKWYNKFFETMDELTVEDINDPLRQWHCPACAGGPGAIDWYKGMQPLVTHAKTKGSNRVRLHRKFAELLEEELQRRGTSAIPAGELFGKWKGLHDAVADHEIVWPPMVIIQNTLLDRNDNDMWTGMGNPELVEYFKAYEPAKARHSYGSQGHRGLSVLLFDASAIGYLKAECLHKHFMEEGRDRDTWDRRRVLFHPGGKRVLYGYLATKEDMDSFNRYCDSLFSLYSCYMYTFPHLIPFINEKGFDREHCQ</sequence>
<evidence type="ECO:0000256" key="4">
    <source>
        <dbReference type="SAM" id="MobiDB-lite"/>
    </source>
</evidence>
<dbReference type="Pfam" id="PF03468">
    <property type="entry name" value="XS"/>
    <property type="match status" value="1"/>
</dbReference>
<dbReference type="Proteomes" id="UP000017836">
    <property type="component" value="Unassembled WGS sequence"/>
</dbReference>
<proteinExistence type="inferred from homology"/>
<dbReference type="HOGENOM" id="CLU_046052_0_0_1"/>
<dbReference type="Pfam" id="PF03470">
    <property type="entry name" value="zf-XS"/>
    <property type="match status" value="1"/>
</dbReference>
<name>W1NWU3_AMBTC</name>
<feature type="compositionally biased region" description="Polar residues" evidence="4">
    <location>
        <begin position="109"/>
        <end position="119"/>
    </location>
</feature>
<feature type="compositionally biased region" description="Polar residues" evidence="4">
    <location>
        <begin position="73"/>
        <end position="98"/>
    </location>
</feature>
<dbReference type="eggNOG" id="ENOG502QPU5">
    <property type="taxonomic scope" value="Eukaryota"/>
</dbReference>
<dbReference type="STRING" id="13333.W1NWU3"/>
<feature type="compositionally biased region" description="Polar residues" evidence="4">
    <location>
        <begin position="1"/>
        <end position="42"/>
    </location>
</feature>
<feature type="compositionally biased region" description="Pro residues" evidence="4">
    <location>
        <begin position="126"/>
        <end position="135"/>
    </location>
</feature>
<dbReference type="PANTHER" id="PTHR46602:SF1">
    <property type="entry name" value="PROTEIN SUPPRESSOR OF GENE SILENCING 3"/>
    <property type="match status" value="1"/>
</dbReference>
<evidence type="ECO:0000313" key="8">
    <source>
        <dbReference type="Proteomes" id="UP000017836"/>
    </source>
</evidence>
<dbReference type="KEGG" id="atr:18427778"/>